<sequence length="70" mass="7903">MAEILNEGETIAKMFGHHPIGLLRDFPRDIVVEPIFGDKKISGDRRRAEMRLPNIACPLAARRDDGQSLF</sequence>
<comment type="caution">
    <text evidence="1">The sequence shown here is derived from an EMBL/GenBank/DDBJ whole genome shotgun (WGS) entry which is preliminary data.</text>
</comment>
<dbReference type="Proteomes" id="UP001153387">
    <property type="component" value="Unassembled WGS sequence"/>
</dbReference>
<dbReference type="RefSeq" id="WP_277563428.1">
    <property type="nucleotide sequence ID" value="NZ_JAPDHZ010000002.1"/>
</dbReference>
<proteinExistence type="predicted"/>
<evidence type="ECO:0000313" key="1">
    <source>
        <dbReference type="EMBL" id="MDG0789486.1"/>
    </source>
</evidence>
<dbReference type="AlphaFoldDB" id="A0A9X4QKT9"/>
<keyword evidence="2" id="KW-1185">Reference proteome</keyword>
<evidence type="ECO:0000313" key="2">
    <source>
        <dbReference type="Proteomes" id="UP001153387"/>
    </source>
</evidence>
<accession>A0A9X4QKT9</accession>
<organism evidence="1 2">
    <name type="scientific">Cohnella ginsengisoli</name>
    <dbReference type="NCBI Taxonomy" id="425004"/>
    <lineage>
        <taxon>Bacteria</taxon>
        <taxon>Bacillati</taxon>
        <taxon>Bacillota</taxon>
        <taxon>Bacilli</taxon>
        <taxon>Bacillales</taxon>
        <taxon>Paenibacillaceae</taxon>
        <taxon>Cohnella</taxon>
    </lineage>
</organism>
<reference evidence="1 2" key="1">
    <citation type="submission" date="2022-10" db="EMBL/GenBank/DDBJ databases">
        <title>Comparative genomic analysis of Cohnella hashimotonis sp. nov., isolated from the International Space Station.</title>
        <authorList>
            <person name="Simpson A."/>
            <person name="Venkateswaran K."/>
        </authorList>
    </citation>
    <scope>NUCLEOTIDE SEQUENCE [LARGE SCALE GENOMIC DNA]</scope>
    <source>
        <strain evidence="1 2">DSM 18997</strain>
    </source>
</reference>
<protein>
    <submittedName>
        <fullName evidence="1">Uncharacterized protein</fullName>
    </submittedName>
</protein>
<gene>
    <name evidence="1" type="ORF">OMP38_00430</name>
</gene>
<name>A0A9X4QKT9_9BACL</name>
<dbReference type="EMBL" id="JAPDHZ010000002">
    <property type="protein sequence ID" value="MDG0789486.1"/>
    <property type="molecule type" value="Genomic_DNA"/>
</dbReference>